<feature type="region of interest" description="Disordered" evidence="1">
    <location>
        <begin position="38"/>
        <end position="568"/>
    </location>
</feature>
<feature type="compositionally biased region" description="Basic and acidic residues" evidence="1">
    <location>
        <begin position="470"/>
        <end position="487"/>
    </location>
</feature>
<feature type="compositionally biased region" description="Low complexity" evidence="1">
    <location>
        <begin position="871"/>
        <end position="883"/>
    </location>
</feature>
<feature type="compositionally biased region" description="Basic and acidic residues" evidence="1">
    <location>
        <begin position="318"/>
        <end position="355"/>
    </location>
</feature>
<feature type="compositionally biased region" description="Basic and acidic residues" evidence="1">
    <location>
        <begin position="884"/>
        <end position="899"/>
    </location>
</feature>
<dbReference type="GO" id="GO:2000779">
    <property type="term" value="P:regulation of double-strand break repair"/>
    <property type="evidence" value="ECO:0007669"/>
    <property type="project" value="TreeGrafter"/>
</dbReference>
<evidence type="ECO:0000313" key="3">
    <source>
        <dbReference type="Proteomes" id="UP000631114"/>
    </source>
</evidence>
<dbReference type="Gene3D" id="1.10.10.60">
    <property type="entry name" value="Homeodomain-like"/>
    <property type="match status" value="1"/>
</dbReference>
<dbReference type="PANTHER" id="PTHR13468:SF22">
    <property type="entry name" value="DEK DOMAIN-CONTAINING CHROMATIN-ASSOCIATED PROTEIN 3"/>
    <property type="match status" value="1"/>
</dbReference>
<reference evidence="2 3" key="1">
    <citation type="submission" date="2020-10" db="EMBL/GenBank/DDBJ databases">
        <title>The Coptis chinensis genome and diversification of protoberbering-type alkaloids.</title>
        <authorList>
            <person name="Wang B."/>
            <person name="Shu S."/>
            <person name="Song C."/>
            <person name="Liu Y."/>
        </authorList>
    </citation>
    <scope>NUCLEOTIDE SEQUENCE [LARGE SCALE GENOMIC DNA]</scope>
    <source>
        <strain evidence="2">HL-2020</strain>
        <tissue evidence="2">Leaf</tissue>
    </source>
</reference>
<evidence type="ECO:0000313" key="2">
    <source>
        <dbReference type="EMBL" id="KAF9587015.1"/>
    </source>
</evidence>
<name>A0A835GT23_9MAGN</name>
<feature type="region of interest" description="Disordered" evidence="1">
    <location>
        <begin position="1076"/>
        <end position="1109"/>
    </location>
</feature>
<dbReference type="GO" id="GO:0042393">
    <property type="term" value="F:histone binding"/>
    <property type="evidence" value="ECO:0007669"/>
    <property type="project" value="TreeGrafter"/>
</dbReference>
<feature type="compositionally biased region" description="Basic residues" evidence="1">
    <location>
        <begin position="459"/>
        <end position="469"/>
    </location>
</feature>
<feature type="compositionally biased region" description="Basic residues" evidence="1">
    <location>
        <begin position="536"/>
        <end position="545"/>
    </location>
</feature>
<feature type="region of interest" description="Disordered" evidence="1">
    <location>
        <begin position="1"/>
        <end position="26"/>
    </location>
</feature>
<dbReference type="GO" id="GO:0006325">
    <property type="term" value="P:chromatin organization"/>
    <property type="evidence" value="ECO:0007669"/>
    <property type="project" value="InterPro"/>
</dbReference>
<feature type="region of interest" description="Disordered" evidence="1">
    <location>
        <begin position="581"/>
        <end position="619"/>
    </location>
</feature>
<dbReference type="GO" id="GO:0005634">
    <property type="term" value="C:nucleus"/>
    <property type="evidence" value="ECO:0007669"/>
    <property type="project" value="TreeGrafter"/>
</dbReference>
<evidence type="ECO:0000256" key="1">
    <source>
        <dbReference type="SAM" id="MobiDB-lite"/>
    </source>
</evidence>
<evidence type="ECO:0008006" key="4">
    <source>
        <dbReference type="Google" id="ProtNLM"/>
    </source>
</evidence>
<feature type="compositionally biased region" description="Basic and acidic residues" evidence="1">
    <location>
        <begin position="946"/>
        <end position="968"/>
    </location>
</feature>
<dbReference type="OrthoDB" id="370884at2759"/>
<feature type="compositionally biased region" description="Basic and acidic residues" evidence="1">
    <location>
        <begin position="594"/>
        <end position="611"/>
    </location>
</feature>
<organism evidence="2 3">
    <name type="scientific">Coptis chinensis</name>
    <dbReference type="NCBI Taxonomy" id="261450"/>
    <lineage>
        <taxon>Eukaryota</taxon>
        <taxon>Viridiplantae</taxon>
        <taxon>Streptophyta</taxon>
        <taxon>Embryophyta</taxon>
        <taxon>Tracheophyta</taxon>
        <taxon>Spermatophyta</taxon>
        <taxon>Magnoliopsida</taxon>
        <taxon>Ranunculales</taxon>
        <taxon>Ranunculaceae</taxon>
        <taxon>Coptidoideae</taxon>
        <taxon>Coptis</taxon>
    </lineage>
</organism>
<feature type="compositionally biased region" description="Polar residues" evidence="1">
    <location>
        <begin position="270"/>
        <end position="279"/>
    </location>
</feature>
<feature type="compositionally biased region" description="Basic and acidic residues" evidence="1">
    <location>
        <begin position="804"/>
        <end position="818"/>
    </location>
</feature>
<feature type="compositionally biased region" description="Basic and acidic residues" evidence="1">
    <location>
        <begin position="559"/>
        <end position="568"/>
    </location>
</feature>
<dbReference type="GO" id="GO:0003677">
    <property type="term" value="F:DNA binding"/>
    <property type="evidence" value="ECO:0007669"/>
    <property type="project" value="InterPro"/>
</dbReference>
<proteinExistence type="predicted"/>
<feature type="compositionally biased region" description="Basic and acidic residues" evidence="1">
    <location>
        <begin position="173"/>
        <end position="262"/>
    </location>
</feature>
<feature type="compositionally biased region" description="Basic and acidic residues" evidence="1">
    <location>
        <begin position="495"/>
        <end position="529"/>
    </location>
</feature>
<gene>
    <name evidence="2" type="ORF">IFM89_039773</name>
</gene>
<feature type="compositionally biased region" description="Basic and acidic residues" evidence="1">
    <location>
        <begin position="436"/>
        <end position="448"/>
    </location>
</feature>
<feature type="compositionally biased region" description="Basic and acidic residues" evidence="1">
    <location>
        <begin position="846"/>
        <end position="857"/>
    </location>
</feature>
<feature type="compositionally biased region" description="Basic and acidic residues" evidence="1">
    <location>
        <begin position="38"/>
        <end position="141"/>
    </location>
</feature>
<dbReference type="EMBL" id="JADFTS010000057">
    <property type="protein sequence ID" value="KAF9587015.1"/>
    <property type="molecule type" value="Genomic_DNA"/>
</dbReference>
<feature type="compositionally biased region" description="Acidic residues" evidence="1">
    <location>
        <begin position="1079"/>
        <end position="1096"/>
    </location>
</feature>
<feature type="compositionally biased region" description="Acidic residues" evidence="1">
    <location>
        <begin position="819"/>
        <end position="831"/>
    </location>
</feature>
<accession>A0A835GT23</accession>
<feature type="compositionally biased region" description="Basic and acidic residues" evidence="1">
    <location>
        <begin position="377"/>
        <end position="429"/>
    </location>
</feature>
<sequence>MGTEKEDVGEVGVEGKGEQEEGNKEDVVNLVEEECKAEGAECDVKGEEEVKNEECDGSKVEEKISEEKRVEGEVSGKGEEDVKDGDGVKPMEEAEKKDEVVDSELREGEETKNEGGSEKNLVDEENVSKGEGEVEEKKSEEKEEDAEAVKGKTYVKRSKKGKDDGQVSSIGEGDGKVEVEMKDGDGVKPMEEDEQKAEAVHTDLKDGDGVKPMEEDEKKAEAVHTDLKEQEETKNENVKENDQVDEQNDSKENDEVNEKVIGEMEETETVKGNTSTQYSRKGKTSKEKEDGIAAIEEKDENPKSMEEDGIAAIEEKDENPKSMEEDDKAQVVDHDMKEQEESKHEDVKVEEKINEEKEEAEAPISTKGKRSKKHSKKGQDDGKKAVMSDKEMKDEGGVNSVEDAKDEAVDHDLKQQEENKHEDVKEKNQVGEQNDSIDKDDVEEKINEEKEEVEVQNTKGKRSRKRSRKGKEDATKDGIAEIGKEDENGVQSMENDLKDQAVDHDEKEQEESKHEDEKVEEKINVEKQEAGAQVSKGKRSRKRSKKGQEYENNNGIAETGKKDDNGVKVLEEDVKAEVVVAGAQVGTKGKQSRKPSDKGKAEKDMDEREAGESTTPTAFQINRPVRERRSVDRLVATIEKEPVRELRIEKGNGTALKDIPKVQYKLSRKKNEEILKTLHVILFGRRGKATHVRSNVSQFSGFVWHENEEKQRLKIKERLDKCVKEKLLEFCDVLDIGVVKTTIKSIKKEDIVTKLLDFLAAPQSTTNRSLAEKESGTTKKRKSVETSMQESGRSAAKRSSAKQRKTEDSPNVVEKESESESDDEFEKEEAEERLNSVPDGSDDEVAEHSESDVKGSESGEDSEEETRNHNSGSKGSSAKTTSSAKDKAKKVATEKKETPVKSPKKVPVTNSSKANDSIGESPVVFSRRKKSQETTNKKSFAPSKCTSKENDSMEKSGKKSAKGKDKVKEACTPTDEELRKVIYKILSRSDLKTGLGRVKVGNFASIRDSDFVLLDVYKCQGGPGLEIGLAPIDYFMQYLREIATFLDILGQLGQHFKMDLTSRKLEIKPIVKDELMKFDDEDEDDESDTEKEEELEPAGSEPAGSEEST</sequence>
<protein>
    <recommendedName>
        <fullName evidence="4">DEK C-terminal domain-containing protein</fullName>
    </recommendedName>
</protein>
<comment type="caution">
    <text evidence="2">The sequence shown here is derived from an EMBL/GenBank/DDBJ whole genome shotgun (WGS) entry which is preliminary data.</text>
</comment>
<feature type="region of interest" description="Disordered" evidence="1">
    <location>
        <begin position="765"/>
        <end position="968"/>
    </location>
</feature>
<keyword evidence="3" id="KW-1185">Reference proteome</keyword>
<dbReference type="PANTHER" id="PTHR13468">
    <property type="entry name" value="DEK PROTEIN"/>
    <property type="match status" value="1"/>
</dbReference>
<dbReference type="Proteomes" id="UP000631114">
    <property type="component" value="Unassembled WGS sequence"/>
</dbReference>
<feature type="compositionally biased region" description="Basic residues" evidence="1">
    <location>
        <begin position="367"/>
        <end position="376"/>
    </location>
</feature>
<dbReference type="InterPro" id="IPR044198">
    <property type="entry name" value="DEK"/>
</dbReference>
<dbReference type="AlphaFoldDB" id="A0A835GT23"/>